<protein>
    <recommendedName>
        <fullName evidence="1">NADH:ubiquinone oxidoreductase intermediate-associated protein 30 domain-containing protein</fullName>
    </recommendedName>
</protein>
<dbReference type="OMA" id="TALEICC"/>
<gene>
    <name evidence="2" type="ORF">THAOC_00251</name>
</gene>
<dbReference type="InterPro" id="IPR013857">
    <property type="entry name" value="NADH-UbQ_OxRdtase-assoc_prot30"/>
</dbReference>
<comment type="caution">
    <text evidence="2">The sequence shown here is derived from an EMBL/GenBank/DDBJ whole genome shotgun (WGS) entry which is preliminary data.</text>
</comment>
<dbReference type="PANTHER" id="PTHR13194">
    <property type="entry name" value="COMPLEX I INTERMEDIATE-ASSOCIATED PROTEIN 30"/>
    <property type="match status" value="1"/>
</dbReference>
<dbReference type="EMBL" id="AGNL01000297">
    <property type="protein sequence ID" value="EJK77885.1"/>
    <property type="molecule type" value="Genomic_DNA"/>
</dbReference>
<dbReference type="eggNOG" id="ENOG502SSEH">
    <property type="taxonomic scope" value="Eukaryota"/>
</dbReference>
<keyword evidence="3" id="KW-1185">Reference proteome</keyword>
<dbReference type="InterPro" id="IPR039131">
    <property type="entry name" value="NDUFAF1"/>
</dbReference>
<dbReference type="GO" id="GO:0032981">
    <property type="term" value="P:mitochondrial respiratory chain complex I assembly"/>
    <property type="evidence" value="ECO:0007669"/>
    <property type="project" value="TreeGrafter"/>
</dbReference>
<dbReference type="AlphaFoldDB" id="K0TJN5"/>
<dbReference type="OrthoDB" id="42561at2759"/>
<organism evidence="2 3">
    <name type="scientific">Thalassiosira oceanica</name>
    <name type="common">Marine diatom</name>
    <dbReference type="NCBI Taxonomy" id="159749"/>
    <lineage>
        <taxon>Eukaryota</taxon>
        <taxon>Sar</taxon>
        <taxon>Stramenopiles</taxon>
        <taxon>Ochrophyta</taxon>
        <taxon>Bacillariophyta</taxon>
        <taxon>Coscinodiscophyceae</taxon>
        <taxon>Thalassiosirophycidae</taxon>
        <taxon>Thalassiosirales</taxon>
        <taxon>Thalassiosiraceae</taxon>
        <taxon>Thalassiosira</taxon>
    </lineage>
</organism>
<dbReference type="GO" id="GO:0005739">
    <property type="term" value="C:mitochondrion"/>
    <property type="evidence" value="ECO:0007669"/>
    <property type="project" value="TreeGrafter"/>
</dbReference>
<reference evidence="2 3" key="1">
    <citation type="journal article" date="2012" name="Genome Biol.">
        <title>Genome and low-iron response of an oceanic diatom adapted to chronic iron limitation.</title>
        <authorList>
            <person name="Lommer M."/>
            <person name="Specht M."/>
            <person name="Roy A.S."/>
            <person name="Kraemer L."/>
            <person name="Andreson R."/>
            <person name="Gutowska M.A."/>
            <person name="Wolf J."/>
            <person name="Bergner S.V."/>
            <person name="Schilhabel M.B."/>
            <person name="Klostermeier U.C."/>
            <person name="Beiko R.G."/>
            <person name="Rosenstiel P."/>
            <person name="Hippler M."/>
            <person name="Laroche J."/>
        </authorList>
    </citation>
    <scope>NUCLEOTIDE SEQUENCE [LARGE SCALE GENOMIC DNA]</scope>
    <source>
        <strain evidence="2 3">CCMP1005</strain>
    </source>
</reference>
<feature type="domain" description="NADH:ubiquinone oxidoreductase intermediate-associated protein 30" evidence="1">
    <location>
        <begin position="69"/>
        <end position="164"/>
    </location>
</feature>
<sequence length="334" mass="37666">MVLQLILPKEGGGALRRFAGIWGKLYRDKWNDSRPFRGPVPLFDLRRSDDAADAREISRPKRIRGLYPGWRVSDDSVIGGFSTSTIELKEPDSCPPYIRWRGNLSTKVDRQSHLARNVTRSGFASVMTPEIPLSAPLENRYQALEICCRTDGRTYAVNLHCETYFPDGFIAGGDPAVSKGLSDKPDLKLRSSKIDEDRWGIEPGAQHGVGEILDVRELIKQRKNLIAAQDPNNDPYHGYPPDGGFMRFILPFKDFMLTSRGRMRTQQRALDNVFLESIGFTLMDGKDGDFCFDLISIRAVNVLEGDIVGSLEDEEREDALLRSFHENSKREGSK</sequence>
<dbReference type="Pfam" id="PF08547">
    <property type="entry name" value="CIA30"/>
    <property type="match status" value="1"/>
</dbReference>
<accession>K0TJN5</accession>
<evidence type="ECO:0000313" key="3">
    <source>
        <dbReference type="Proteomes" id="UP000266841"/>
    </source>
</evidence>
<dbReference type="PANTHER" id="PTHR13194:SF18">
    <property type="entry name" value="COMPLEX I INTERMEDIATE-ASSOCIATED PROTEIN 30, MITOCHONDRIAL"/>
    <property type="match status" value="1"/>
</dbReference>
<dbReference type="GO" id="GO:0051082">
    <property type="term" value="F:unfolded protein binding"/>
    <property type="evidence" value="ECO:0007669"/>
    <property type="project" value="TreeGrafter"/>
</dbReference>
<proteinExistence type="predicted"/>
<name>K0TJN5_THAOC</name>
<evidence type="ECO:0000259" key="1">
    <source>
        <dbReference type="Pfam" id="PF08547"/>
    </source>
</evidence>
<evidence type="ECO:0000313" key="2">
    <source>
        <dbReference type="EMBL" id="EJK77885.1"/>
    </source>
</evidence>
<dbReference type="Proteomes" id="UP000266841">
    <property type="component" value="Unassembled WGS sequence"/>
</dbReference>
<dbReference type="GO" id="GO:0006120">
    <property type="term" value="P:mitochondrial electron transport, NADH to ubiquinone"/>
    <property type="evidence" value="ECO:0007669"/>
    <property type="project" value="TreeGrafter"/>
</dbReference>